<proteinExistence type="predicted"/>
<dbReference type="SUPFAM" id="SSF55447">
    <property type="entry name" value="CO dehydrogenase flavoprotein C-terminal domain-like"/>
    <property type="match status" value="1"/>
</dbReference>
<dbReference type="SUPFAM" id="SSF47741">
    <property type="entry name" value="CO dehydrogenase ISP C-domain like"/>
    <property type="match status" value="1"/>
</dbReference>
<dbReference type="InterPro" id="IPR036010">
    <property type="entry name" value="2Fe-2S_ferredoxin-like_sf"/>
</dbReference>
<dbReference type="Pfam" id="PF00111">
    <property type="entry name" value="Fer2"/>
    <property type="match status" value="1"/>
</dbReference>
<dbReference type="KEGG" id="nch:A0U93_12445"/>
<dbReference type="InterPro" id="IPR036318">
    <property type="entry name" value="FAD-bd_PCMH-like_sf"/>
</dbReference>
<dbReference type="AlphaFoldDB" id="A0A1U9KS27"/>
<keyword evidence="4" id="KW-0560">Oxidoreductase</keyword>
<keyword evidence="7" id="KW-1185">Reference proteome</keyword>
<dbReference type="Gene3D" id="3.30.465.10">
    <property type="match status" value="1"/>
</dbReference>
<name>A0A1U9KS27_9PROT</name>
<dbReference type="PROSITE" id="PS51085">
    <property type="entry name" value="2FE2S_FER_2"/>
    <property type="match status" value="1"/>
</dbReference>
<dbReference type="InterPro" id="IPR006058">
    <property type="entry name" value="2Fe2S_fd_BS"/>
</dbReference>
<dbReference type="Gene3D" id="3.30.43.10">
    <property type="entry name" value="Uridine Diphospho-n-acetylenolpyruvylglucosamine Reductase, domain 2"/>
    <property type="match status" value="1"/>
</dbReference>
<evidence type="ECO:0000256" key="3">
    <source>
        <dbReference type="ARBA" id="ARBA00022827"/>
    </source>
</evidence>
<reference evidence="6 7" key="1">
    <citation type="submission" date="2016-03" db="EMBL/GenBank/DDBJ databases">
        <title>Acetic acid bacteria sequencing.</title>
        <authorList>
            <person name="Brandt J."/>
            <person name="Jakob F."/>
            <person name="Vogel R.F."/>
        </authorList>
    </citation>
    <scope>NUCLEOTIDE SEQUENCE [LARGE SCALE GENOMIC DNA]</scope>
    <source>
        <strain evidence="6 7">NBRC 101099</strain>
    </source>
</reference>
<organism evidence="6 7">
    <name type="scientific">Neoasaia chiangmaiensis</name>
    <dbReference type="NCBI Taxonomy" id="320497"/>
    <lineage>
        <taxon>Bacteria</taxon>
        <taxon>Pseudomonadati</taxon>
        <taxon>Pseudomonadota</taxon>
        <taxon>Alphaproteobacteria</taxon>
        <taxon>Acetobacterales</taxon>
        <taxon>Acetobacteraceae</taxon>
        <taxon>Neoasaia</taxon>
    </lineage>
</organism>
<dbReference type="GO" id="GO:0051537">
    <property type="term" value="F:2 iron, 2 sulfur cluster binding"/>
    <property type="evidence" value="ECO:0007669"/>
    <property type="project" value="InterPro"/>
</dbReference>
<dbReference type="PROSITE" id="PS51387">
    <property type="entry name" value="FAD_PCMH"/>
    <property type="match status" value="1"/>
</dbReference>
<sequence length="488" mass="52207">MRRSVRFYLGDERCDLTDFPPGLTLLDWLREWRSRTGTKEGCNEGDCGACTVLVVRLDSGKPVWRALNACIQLVGMMDGAQIFTVEDLRSADGRLHPVQTAMVEQHGAQCGFCTPGFVMSMVAYRKAPGAMDDEARIDEALAGNLCRCTGYAPIVRAMRQAMATGPDRFDGMVDDITQRLASLADGQGVQVDHALGRFSIPADVDMLAHIMAEDPGATLVAGGTDVGLWITKGLRDLPHIVAIGRIDDLRHIGVRAGELRIGAGVTYAEAREVLADWLPGADAVIGRIGAVQVRNAATIGGNIANGSPIGDGPPVLIAANATLHLRRGDSRRAIPLEAFFLAYGRQDRAAGEFVEGVSIPPLPEGAVLRAYKVSKRIDQDISAVLGAFALTFDKEGAIATARLAFGGMAATPRRAANAEAALLGRHWDRAALDAARAALASDFTPLSDMRASDWYRRTVAGNLLVRFFEETAGGAAVRIDRTGEWTDA</sequence>
<evidence type="ECO:0000313" key="6">
    <source>
        <dbReference type="EMBL" id="AQS88608.1"/>
    </source>
</evidence>
<dbReference type="InterPro" id="IPR036683">
    <property type="entry name" value="CO_DH_flav_C_dom_sf"/>
</dbReference>
<dbReference type="Gene3D" id="3.30.390.50">
    <property type="entry name" value="CO dehydrogenase flavoprotein, C-terminal domain"/>
    <property type="match status" value="1"/>
</dbReference>
<dbReference type="InterPro" id="IPR012175">
    <property type="entry name" value="Xanth_DH_ssu_bac"/>
</dbReference>
<dbReference type="PROSITE" id="PS00197">
    <property type="entry name" value="2FE2S_FER_1"/>
    <property type="match status" value="1"/>
</dbReference>
<dbReference type="InterPro" id="IPR016167">
    <property type="entry name" value="FAD-bd_PCMH_sub1"/>
</dbReference>
<dbReference type="GO" id="GO:0004854">
    <property type="term" value="F:xanthine dehydrogenase activity"/>
    <property type="evidence" value="ECO:0007669"/>
    <property type="project" value="InterPro"/>
</dbReference>
<dbReference type="Pfam" id="PF00941">
    <property type="entry name" value="FAD_binding_5"/>
    <property type="match status" value="1"/>
</dbReference>
<keyword evidence="3" id="KW-0274">FAD</keyword>
<dbReference type="InterPro" id="IPR002346">
    <property type="entry name" value="Mopterin_DH_FAD-bd"/>
</dbReference>
<protein>
    <submittedName>
        <fullName evidence="6">Xanthine dehydrogenase small subunit</fullName>
    </submittedName>
</protein>
<dbReference type="InterPro" id="IPR002888">
    <property type="entry name" value="2Fe-2S-bd"/>
</dbReference>
<dbReference type="PANTHER" id="PTHR45444">
    <property type="entry name" value="XANTHINE DEHYDROGENASE"/>
    <property type="match status" value="1"/>
</dbReference>
<dbReference type="GO" id="GO:0071949">
    <property type="term" value="F:FAD binding"/>
    <property type="evidence" value="ECO:0007669"/>
    <property type="project" value="InterPro"/>
</dbReference>
<dbReference type="Proteomes" id="UP000188604">
    <property type="component" value="Chromosome"/>
</dbReference>
<evidence type="ECO:0000256" key="4">
    <source>
        <dbReference type="ARBA" id="ARBA00023002"/>
    </source>
</evidence>
<dbReference type="NCBIfam" id="TIGR02963">
    <property type="entry name" value="xanthine_xdhA"/>
    <property type="match status" value="1"/>
</dbReference>
<evidence type="ECO:0000256" key="1">
    <source>
        <dbReference type="ARBA" id="ARBA00022630"/>
    </source>
</evidence>
<evidence type="ECO:0000256" key="2">
    <source>
        <dbReference type="ARBA" id="ARBA00022723"/>
    </source>
</evidence>
<keyword evidence="2" id="KW-0479">Metal-binding</keyword>
<dbReference type="InterPro" id="IPR016166">
    <property type="entry name" value="FAD-bd_PCMH"/>
</dbReference>
<dbReference type="InterPro" id="IPR014307">
    <property type="entry name" value="Xanthine_DH_ssu"/>
</dbReference>
<dbReference type="RefSeq" id="WP_077807645.1">
    <property type="nucleotide sequence ID" value="NZ_BJXS01000006.1"/>
</dbReference>
<dbReference type="STRING" id="320497.A0U93_12445"/>
<dbReference type="PIRSF" id="PIRSF036557">
    <property type="entry name" value="XdhA_RC"/>
    <property type="match status" value="1"/>
</dbReference>
<dbReference type="Pfam" id="PF01799">
    <property type="entry name" value="Fer2_2"/>
    <property type="match status" value="1"/>
</dbReference>
<dbReference type="InterPro" id="IPR005107">
    <property type="entry name" value="CO_DH_flav_C"/>
</dbReference>
<dbReference type="PANTHER" id="PTHR45444:SF3">
    <property type="entry name" value="XANTHINE DEHYDROGENASE"/>
    <property type="match status" value="1"/>
</dbReference>
<keyword evidence="1" id="KW-0285">Flavoprotein</keyword>
<accession>A0A1U9KS27</accession>
<dbReference type="SMART" id="SM01092">
    <property type="entry name" value="CO_deh_flav_C"/>
    <property type="match status" value="1"/>
</dbReference>
<dbReference type="InterPro" id="IPR001041">
    <property type="entry name" value="2Fe-2S_ferredoxin-type"/>
</dbReference>
<dbReference type="InterPro" id="IPR036884">
    <property type="entry name" value="2Fe-2S-bd_dom_sf"/>
</dbReference>
<keyword evidence="5" id="KW-0408">Iron</keyword>
<dbReference type="EMBL" id="CP014691">
    <property type="protein sequence ID" value="AQS88608.1"/>
    <property type="molecule type" value="Genomic_DNA"/>
</dbReference>
<dbReference type="Gene3D" id="3.10.20.30">
    <property type="match status" value="1"/>
</dbReference>
<evidence type="ECO:0000256" key="5">
    <source>
        <dbReference type="ARBA" id="ARBA00023004"/>
    </source>
</evidence>
<dbReference type="InterPro" id="IPR012675">
    <property type="entry name" value="Beta-grasp_dom_sf"/>
</dbReference>
<dbReference type="InterPro" id="IPR016208">
    <property type="entry name" value="Ald_Oxase/xanthine_DH-like"/>
</dbReference>
<dbReference type="SUPFAM" id="SSF56176">
    <property type="entry name" value="FAD-binding/transporter-associated domain-like"/>
    <property type="match status" value="1"/>
</dbReference>
<dbReference type="Pfam" id="PF03450">
    <property type="entry name" value="CO_deh_flav_C"/>
    <property type="match status" value="1"/>
</dbReference>
<dbReference type="InterPro" id="IPR016169">
    <property type="entry name" value="FAD-bd_PCMH_sub2"/>
</dbReference>
<dbReference type="OrthoDB" id="9792018at2"/>
<gene>
    <name evidence="6" type="ORF">A0U93_12445</name>
</gene>
<dbReference type="Gene3D" id="1.10.150.120">
    <property type="entry name" value="[2Fe-2S]-binding domain"/>
    <property type="match status" value="1"/>
</dbReference>
<dbReference type="SUPFAM" id="SSF54292">
    <property type="entry name" value="2Fe-2S ferredoxin-like"/>
    <property type="match status" value="1"/>
</dbReference>
<dbReference type="CDD" id="cd00207">
    <property type="entry name" value="fer2"/>
    <property type="match status" value="1"/>
</dbReference>
<dbReference type="GO" id="GO:0005506">
    <property type="term" value="F:iron ion binding"/>
    <property type="evidence" value="ECO:0007669"/>
    <property type="project" value="InterPro"/>
</dbReference>
<evidence type="ECO:0000313" key="7">
    <source>
        <dbReference type="Proteomes" id="UP000188604"/>
    </source>
</evidence>